<dbReference type="Proteomes" id="UP000050424">
    <property type="component" value="Unassembled WGS sequence"/>
</dbReference>
<evidence type="ECO:0000313" key="5">
    <source>
        <dbReference type="Proteomes" id="UP000050424"/>
    </source>
</evidence>
<gene>
    <name evidence="4" type="ORF">AK830_g10847</name>
</gene>
<evidence type="ECO:0000256" key="2">
    <source>
        <dbReference type="ARBA" id="ARBA00023242"/>
    </source>
</evidence>
<keyword evidence="5" id="KW-1185">Reference proteome</keyword>
<dbReference type="OrthoDB" id="4835445at2759"/>
<protein>
    <recommendedName>
        <fullName evidence="6">Transcription factor domain-containing protein</fullName>
    </recommendedName>
</protein>
<comment type="subcellular location">
    <subcellularLocation>
        <location evidence="1">Nucleus</location>
    </subcellularLocation>
</comment>
<dbReference type="GO" id="GO:0045944">
    <property type="term" value="P:positive regulation of transcription by RNA polymerase II"/>
    <property type="evidence" value="ECO:0007669"/>
    <property type="project" value="TreeGrafter"/>
</dbReference>
<dbReference type="EMBL" id="LKCW01000236">
    <property type="protein sequence ID" value="KPM35717.1"/>
    <property type="molecule type" value="Genomic_DNA"/>
</dbReference>
<evidence type="ECO:0008006" key="6">
    <source>
        <dbReference type="Google" id="ProtNLM"/>
    </source>
</evidence>
<dbReference type="Pfam" id="PF11951">
    <property type="entry name" value="Fungal_trans_2"/>
    <property type="match status" value="2"/>
</dbReference>
<name>A0A0P7ANZ0_9HYPO</name>
<dbReference type="GO" id="GO:0005634">
    <property type="term" value="C:nucleus"/>
    <property type="evidence" value="ECO:0007669"/>
    <property type="project" value="UniProtKB-SubCell"/>
</dbReference>
<dbReference type="AlphaFoldDB" id="A0A0P7ANZ0"/>
<feature type="region of interest" description="Disordered" evidence="3">
    <location>
        <begin position="20"/>
        <end position="58"/>
    </location>
</feature>
<dbReference type="GO" id="GO:0003700">
    <property type="term" value="F:DNA-binding transcription factor activity"/>
    <property type="evidence" value="ECO:0007669"/>
    <property type="project" value="TreeGrafter"/>
</dbReference>
<evidence type="ECO:0000313" key="4">
    <source>
        <dbReference type="EMBL" id="KPM35717.1"/>
    </source>
</evidence>
<dbReference type="STRING" id="78410.A0A0P7ANZ0"/>
<dbReference type="InterPro" id="IPR021858">
    <property type="entry name" value="Fun_TF"/>
</dbReference>
<keyword evidence="2" id="KW-0539">Nucleus</keyword>
<sequence length="655" mass="72618">MCSRKGWACGGYQREFRWSYKHEQKTKGGTRGKARAGARAGKERGSRAASSTSQIPGVSEFSLDSMSMGLDSNPPFHELSDTNPLFKPIDFGWNGGNPSDIAAQPDTVVPLHDADGWSYHRSSANLIVPVSLNQPDESEFLAVEDIEVLPESPADLALTTTQDHPQYSTRIPASITHVPSVLITQWFKSVCSVWSAYDSDMNLNRILATSLWSESEAVSACLQSMSASFLATRIPYMRQTSLTMMKTATKAIHTEMAVARNITYVNSIPTGLLFSLFCIGTTLCWIDAGQLGIPFLRAAKSMLDQVNEQQPDLNDQDYKLLKFFNKSWVYCDMLLSVVSYDDSQYGTGAVEEVHEAPATPNVEPKQADDIPHPWTGISTTASALFTRAIRLCRSFRHNVGKQAPTTDDIEMVLKQMEEAPVIEEQLLNLEYDSEVPLSETGDQHTPCVHLVKVAEAYRIAALLHLYQTFPDLVALRIPEKSSESRRGPVPWEDWIVPLSLRLIDILEQLPPESGSRMVQPLLCITASTGLRLDIPADSCSSEPWQNKASVSQEIPLGVYQENCDIAEFMSQLSDVDHTAHPPNMPTQLSIDVGNARAFVLKRLNMLENTLPPKPIIMAKNLVQAIWAAYDNEMPGCTAVHWVDVMEAQNLRSIFG</sequence>
<dbReference type="PANTHER" id="PTHR37534:SF11">
    <property type="entry name" value="ZN(II)2CYS6 TRANSCRIPTION FACTOR (EUROFUNG)"/>
    <property type="match status" value="1"/>
</dbReference>
<evidence type="ECO:0000256" key="3">
    <source>
        <dbReference type="SAM" id="MobiDB-lite"/>
    </source>
</evidence>
<dbReference type="PANTHER" id="PTHR37534">
    <property type="entry name" value="TRANSCRIPTIONAL ACTIVATOR PROTEIN UGA3"/>
    <property type="match status" value="1"/>
</dbReference>
<evidence type="ECO:0000256" key="1">
    <source>
        <dbReference type="ARBA" id="ARBA00004123"/>
    </source>
</evidence>
<dbReference type="GO" id="GO:0000976">
    <property type="term" value="F:transcription cis-regulatory region binding"/>
    <property type="evidence" value="ECO:0007669"/>
    <property type="project" value="TreeGrafter"/>
</dbReference>
<reference evidence="4 5" key="1">
    <citation type="submission" date="2015-09" db="EMBL/GenBank/DDBJ databases">
        <title>Draft genome of a European isolate of the apple canker pathogen Neonectria ditissima.</title>
        <authorList>
            <person name="Gomez-Cortecero A."/>
            <person name="Harrison R.J."/>
            <person name="Armitage A.D."/>
        </authorList>
    </citation>
    <scope>NUCLEOTIDE SEQUENCE [LARGE SCALE GENOMIC DNA]</scope>
    <source>
        <strain evidence="4 5">R09/05</strain>
    </source>
</reference>
<accession>A0A0P7ANZ0</accession>
<proteinExistence type="predicted"/>
<organism evidence="4 5">
    <name type="scientific">Neonectria ditissima</name>
    <dbReference type="NCBI Taxonomy" id="78410"/>
    <lineage>
        <taxon>Eukaryota</taxon>
        <taxon>Fungi</taxon>
        <taxon>Dikarya</taxon>
        <taxon>Ascomycota</taxon>
        <taxon>Pezizomycotina</taxon>
        <taxon>Sordariomycetes</taxon>
        <taxon>Hypocreomycetidae</taxon>
        <taxon>Hypocreales</taxon>
        <taxon>Nectriaceae</taxon>
        <taxon>Neonectria</taxon>
    </lineage>
</organism>
<comment type="caution">
    <text evidence="4">The sequence shown here is derived from an EMBL/GenBank/DDBJ whole genome shotgun (WGS) entry which is preliminary data.</text>
</comment>